<organism evidence="5">
    <name type="scientific">Chloroparvula japonica</name>
    <dbReference type="NCBI Taxonomy" id="1411623"/>
    <lineage>
        <taxon>Eukaryota</taxon>
        <taxon>Viridiplantae</taxon>
        <taxon>Chlorophyta</taxon>
        <taxon>Chloropicophyceae</taxon>
        <taxon>Chloropicales</taxon>
        <taxon>Chloropicaceae</taxon>
        <taxon>Chloroparvula</taxon>
    </lineage>
</organism>
<feature type="domain" description="Small ribosomal subunit protein uS10" evidence="4">
    <location>
        <begin position="6"/>
        <end position="103"/>
    </location>
</feature>
<accession>A0A4D6C7F1</accession>
<evidence type="ECO:0000256" key="1">
    <source>
        <dbReference type="ARBA" id="ARBA00007102"/>
    </source>
</evidence>
<dbReference type="GO" id="GO:0003735">
    <property type="term" value="F:structural constituent of ribosome"/>
    <property type="evidence" value="ECO:0007669"/>
    <property type="project" value="InterPro"/>
</dbReference>
<gene>
    <name evidence="5" type="primary">rps10</name>
</gene>
<dbReference type="Gene3D" id="3.30.70.600">
    <property type="entry name" value="Ribosomal protein S10 domain"/>
    <property type="match status" value="1"/>
</dbReference>
<comment type="similarity">
    <text evidence="1">Belongs to the universal ribosomal protein uS10 family.</text>
</comment>
<evidence type="ECO:0000313" key="5">
    <source>
        <dbReference type="EMBL" id="QBX98783.1"/>
    </source>
</evidence>
<dbReference type="InterPro" id="IPR036838">
    <property type="entry name" value="Ribosomal_uS10_dom_sf"/>
</dbReference>
<dbReference type="InterPro" id="IPR027486">
    <property type="entry name" value="Ribosomal_uS10_dom"/>
</dbReference>
<dbReference type="GeneID" id="40513472"/>
<evidence type="ECO:0000256" key="2">
    <source>
        <dbReference type="ARBA" id="ARBA00022980"/>
    </source>
</evidence>
<dbReference type="PANTHER" id="PTHR11700">
    <property type="entry name" value="30S RIBOSOMAL PROTEIN S10 FAMILY MEMBER"/>
    <property type="match status" value="1"/>
</dbReference>
<protein>
    <submittedName>
        <fullName evidence="5">Ribosomal protein S10</fullName>
    </submittedName>
</protein>
<dbReference type="AlphaFoldDB" id="A0A4D6C7F1"/>
<dbReference type="GO" id="GO:0006412">
    <property type="term" value="P:translation"/>
    <property type="evidence" value="ECO:0007669"/>
    <property type="project" value="InterPro"/>
</dbReference>
<dbReference type="InterPro" id="IPR001848">
    <property type="entry name" value="Ribosomal_uS10"/>
</dbReference>
<dbReference type="RefSeq" id="YP_009647107.1">
    <property type="nucleotide sequence ID" value="NC_042601.1"/>
</dbReference>
<sequence length="110" mass="12933">MNSSVILDLRSYNRADLKKASQHVVDFCTKFALHLESKVHMPTKKRIWTVNRGPHVDKKSREQFEMRTYKQIQVYRSNSIDSAVLMIRCLKMLNLINVGVRVKLKLSTHY</sequence>
<dbReference type="GO" id="GO:1990904">
    <property type="term" value="C:ribonucleoprotein complex"/>
    <property type="evidence" value="ECO:0007669"/>
    <property type="project" value="UniProtKB-KW"/>
</dbReference>
<keyword evidence="3" id="KW-0687">Ribonucleoprotein</keyword>
<keyword evidence="5" id="KW-0496">Mitochondrion</keyword>
<dbReference type="EMBL" id="MK086007">
    <property type="protein sequence ID" value="QBX98783.1"/>
    <property type="molecule type" value="Genomic_DNA"/>
</dbReference>
<dbReference type="SMART" id="SM01403">
    <property type="entry name" value="Ribosomal_S10"/>
    <property type="match status" value="1"/>
</dbReference>
<geneLocation type="mitochondrion" evidence="5"/>
<evidence type="ECO:0000256" key="3">
    <source>
        <dbReference type="ARBA" id="ARBA00023274"/>
    </source>
</evidence>
<evidence type="ECO:0000259" key="4">
    <source>
        <dbReference type="SMART" id="SM01403"/>
    </source>
</evidence>
<dbReference type="PRINTS" id="PR00971">
    <property type="entry name" value="RIBOSOMALS10"/>
</dbReference>
<dbReference type="SUPFAM" id="SSF54999">
    <property type="entry name" value="Ribosomal protein S10"/>
    <property type="match status" value="1"/>
</dbReference>
<dbReference type="HAMAP" id="MF_00508">
    <property type="entry name" value="Ribosomal_uS10"/>
    <property type="match status" value="1"/>
</dbReference>
<dbReference type="Pfam" id="PF00338">
    <property type="entry name" value="Ribosomal_S10"/>
    <property type="match status" value="1"/>
</dbReference>
<proteinExistence type="inferred from homology"/>
<reference evidence="5" key="1">
    <citation type="journal article" date="2019" name="Genome Biol. Evol.">
        <title>Tracing the Evolution of the Plastome and Mitogenome in the Chloropicophyceae Uncovered Convergent tRNA Gene Losses and a Variant Plastid Genetic Code.</title>
        <authorList>
            <person name="Turmel M."/>
            <person name="Dos Santos A.L."/>
            <person name="Otis C."/>
            <person name="Sergerie R."/>
            <person name="Lemieux C."/>
        </authorList>
    </citation>
    <scope>NUCLEOTIDE SEQUENCE</scope>
</reference>
<dbReference type="GO" id="GO:0005840">
    <property type="term" value="C:ribosome"/>
    <property type="evidence" value="ECO:0007669"/>
    <property type="project" value="UniProtKB-KW"/>
</dbReference>
<keyword evidence="2 5" id="KW-0689">Ribosomal protein</keyword>
<name>A0A4D6C7F1_9CHLO</name>